<reference evidence="3 4" key="1">
    <citation type="submission" date="2021-07" db="EMBL/GenBank/DDBJ databases">
        <authorList>
            <person name="Imarazene B."/>
            <person name="Zahm M."/>
            <person name="Klopp C."/>
            <person name="Cabau C."/>
            <person name="Beille S."/>
            <person name="Jouanno E."/>
            <person name="Castinel A."/>
            <person name="Lluch J."/>
            <person name="Gil L."/>
            <person name="Kuchtly C."/>
            <person name="Lopez Roques C."/>
            <person name="Donnadieu C."/>
            <person name="Parrinello H."/>
            <person name="Journot L."/>
            <person name="Du K."/>
            <person name="Schartl M."/>
            <person name="Retaux S."/>
            <person name="Guiguen Y."/>
        </authorList>
    </citation>
    <scope>NUCLEOTIDE SEQUENCE [LARGE SCALE GENOMIC DNA]</scope>
    <source>
        <strain evidence="3">Pach_M1</strain>
        <tissue evidence="3">Testis</tissue>
    </source>
</reference>
<dbReference type="AlphaFoldDB" id="A0A8T2MGH7"/>
<feature type="transmembrane region" description="Helical" evidence="2">
    <location>
        <begin position="71"/>
        <end position="94"/>
    </location>
</feature>
<evidence type="ECO:0000313" key="3">
    <source>
        <dbReference type="EMBL" id="KAG9280932.1"/>
    </source>
</evidence>
<evidence type="ECO:0000256" key="2">
    <source>
        <dbReference type="SAM" id="Phobius"/>
    </source>
</evidence>
<evidence type="ECO:0000313" key="4">
    <source>
        <dbReference type="Proteomes" id="UP000752171"/>
    </source>
</evidence>
<sequence length="403" mass="44618">MDLHTLHSHQEGKDVDVFCMDLIKDDDYSGQPVWHSVLIFCCKGMIEGIIVVLFMWLLIQVLFTKHLEVHLQILLGVGLVVFCLSLVLGCVLCWRRTRRKRPEDKEKQTSAPPPPAADHVTLAVHPSVSSEATTTKVEYEELEGDVLDYPSAFESSTPSDDDFSAMSFASRPRTTSELNKQPKSCFPLRRLSSPTLSTPLYRPMVSGRSSLPSFPKLGLLSKTQKVLKHHCPVTGDICPNSESILLRTSSASPSSLSSIQHQSQLVENPLFPSYGLNVSYKNIYPSLNFTLTFSAAQQTLTISLLGLTGTVYKLGRVMVEASLPPLCRGPLDASDQPQSLSPDLHLVLQVRTLEELQSCTLRLAVFSQERTGTKASLLGRLDIDCGRIDWILDRPIACTSPLR</sequence>
<keyword evidence="2" id="KW-1133">Transmembrane helix</keyword>
<protein>
    <recommendedName>
        <fullName evidence="5">C2 domain-containing protein</fullName>
    </recommendedName>
</protein>
<evidence type="ECO:0008006" key="5">
    <source>
        <dbReference type="Google" id="ProtNLM"/>
    </source>
</evidence>
<name>A0A8T2MGH7_ASTMX</name>
<gene>
    <name evidence="3" type="ORF">AMEX_G3692</name>
</gene>
<keyword evidence="2" id="KW-0812">Transmembrane</keyword>
<proteinExistence type="predicted"/>
<feature type="transmembrane region" description="Helical" evidence="2">
    <location>
        <begin position="37"/>
        <end position="59"/>
    </location>
</feature>
<feature type="compositionally biased region" description="Polar residues" evidence="1">
    <location>
        <begin position="172"/>
        <end position="181"/>
    </location>
</feature>
<comment type="caution">
    <text evidence="3">The sequence shown here is derived from an EMBL/GenBank/DDBJ whole genome shotgun (WGS) entry which is preliminary data.</text>
</comment>
<accession>A0A8T2MGH7</accession>
<organism evidence="3 4">
    <name type="scientific">Astyanax mexicanus</name>
    <name type="common">Blind cave fish</name>
    <name type="synonym">Astyanax fasciatus mexicanus</name>
    <dbReference type="NCBI Taxonomy" id="7994"/>
    <lineage>
        <taxon>Eukaryota</taxon>
        <taxon>Metazoa</taxon>
        <taxon>Chordata</taxon>
        <taxon>Craniata</taxon>
        <taxon>Vertebrata</taxon>
        <taxon>Euteleostomi</taxon>
        <taxon>Actinopterygii</taxon>
        <taxon>Neopterygii</taxon>
        <taxon>Teleostei</taxon>
        <taxon>Ostariophysi</taxon>
        <taxon>Characiformes</taxon>
        <taxon>Characoidei</taxon>
        <taxon>Acestrorhamphidae</taxon>
        <taxon>Acestrorhamphinae</taxon>
        <taxon>Astyanax</taxon>
    </lineage>
</organism>
<dbReference type="Proteomes" id="UP000752171">
    <property type="component" value="Unassembled WGS sequence"/>
</dbReference>
<keyword evidence="2" id="KW-0472">Membrane</keyword>
<feature type="region of interest" description="Disordered" evidence="1">
    <location>
        <begin position="155"/>
        <end position="181"/>
    </location>
</feature>
<evidence type="ECO:0000256" key="1">
    <source>
        <dbReference type="SAM" id="MobiDB-lite"/>
    </source>
</evidence>
<dbReference type="EMBL" id="JAICCE010000002">
    <property type="protein sequence ID" value="KAG9280932.1"/>
    <property type="molecule type" value="Genomic_DNA"/>
</dbReference>